<feature type="transmembrane region" description="Helical" evidence="1">
    <location>
        <begin position="97"/>
        <end position="114"/>
    </location>
</feature>
<organism evidence="2 3">
    <name type="scientific">[Lactobacillus] rogosae</name>
    <dbReference type="NCBI Taxonomy" id="706562"/>
    <lineage>
        <taxon>Bacteria</taxon>
        <taxon>Bacillati</taxon>
        <taxon>Bacillota</taxon>
        <taxon>Clostridia</taxon>
        <taxon>Lachnospirales</taxon>
        <taxon>Lachnospiraceae</taxon>
        <taxon>Lachnospira</taxon>
    </lineage>
</organism>
<comment type="caution">
    <text evidence="2">The sequence shown here is derived from an EMBL/GenBank/DDBJ whole genome shotgun (WGS) entry which is preliminary data.</text>
</comment>
<evidence type="ECO:0000313" key="2">
    <source>
        <dbReference type="EMBL" id="MEQ2379004.1"/>
    </source>
</evidence>
<evidence type="ECO:0000256" key="1">
    <source>
        <dbReference type="SAM" id="Phobius"/>
    </source>
</evidence>
<keyword evidence="1" id="KW-0472">Membrane</keyword>
<keyword evidence="1" id="KW-1133">Transmembrane helix</keyword>
<dbReference type="RefSeq" id="WP_055306165.1">
    <property type="nucleotide sequence ID" value="NZ_DAWDAH010000001.1"/>
</dbReference>
<keyword evidence="1" id="KW-0812">Transmembrane</keyword>
<name>A0ABV1BTC7_9FIRM</name>
<dbReference type="Proteomes" id="UP001442364">
    <property type="component" value="Unassembled WGS sequence"/>
</dbReference>
<accession>A0ABV1BTC7</accession>
<proteinExistence type="predicted"/>
<evidence type="ECO:0000313" key="3">
    <source>
        <dbReference type="Proteomes" id="UP001442364"/>
    </source>
</evidence>
<gene>
    <name evidence="2" type="ORF">WMO14_03775</name>
</gene>
<dbReference type="EMBL" id="JBBMER010000002">
    <property type="protein sequence ID" value="MEQ2379004.1"/>
    <property type="molecule type" value="Genomic_DNA"/>
</dbReference>
<sequence length="141" mass="15798">MKNKVNGIFRKVCNILEWIISAILVVVVAVMCVRFVFDLGGMFDSAPVEFFETFVADIMTLAVGVELIKMLSQHTPATVVEVLMFAIAREMVTHHDSALNTALGVLSICVLFATRKFFFCKNDYDDNNAKEEVDAKDEILK</sequence>
<reference evidence="2 3" key="1">
    <citation type="submission" date="2024-03" db="EMBL/GenBank/DDBJ databases">
        <title>Human intestinal bacterial collection.</title>
        <authorList>
            <person name="Pauvert C."/>
            <person name="Hitch T.C.A."/>
            <person name="Clavel T."/>
        </authorList>
    </citation>
    <scope>NUCLEOTIDE SEQUENCE [LARGE SCALE GENOMIC DNA]</scope>
    <source>
        <strain evidence="2 3">CLA-AA-H255</strain>
    </source>
</reference>
<keyword evidence="3" id="KW-1185">Reference proteome</keyword>
<protein>
    <submittedName>
        <fullName evidence="2">Transporter</fullName>
    </submittedName>
</protein>
<feature type="transmembrane region" description="Helical" evidence="1">
    <location>
        <begin position="12"/>
        <end position="37"/>
    </location>
</feature>